<reference evidence="1 2" key="1">
    <citation type="submission" date="2019-04" db="EMBL/GenBank/DDBJ databases">
        <title>Draft genome sequence of Rickettsia asiatica Maytaro1284.</title>
        <authorList>
            <person name="Thu M."/>
            <person name="Qiu Y."/>
            <person name="Nakao R."/>
        </authorList>
    </citation>
    <scope>NUCLEOTIDE SEQUENCE [LARGE SCALE GENOMIC DNA]</scope>
    <source>
        <strain evidence="1 2">Maytaro1284</strain>
    </source>
</reference>
<gene>
    <name evidence="1" type="ORF">RAS_03450</name>
</gene>
<name>A0A510G6Y2_9RICK</name>
<protein>
    <submittedName>
        <fullName evidence="1">Uncharacterized protein</fullName>
    </submittedName>
</protein>
<dbReference type="KEGG" id="ras:RAS_03450"/>
<evidence type="ECO:0000313" key="2">
    <source>
        <dbReference type="Proteomes" id="UP000321183"/>
    </source>
</evidence>
<dbReference type="RefSeq" id="WP_232049275.1">
    <property type="nucleotide sequence ID" value="NZ_AP019563.1"/>
</dbReference>
<keyword evidence="2" id="KW-1185">Reference proteome</keyword>
<sequence length="81" mass="9371">MGYFIFIIFTFFYISNAYALKNKHQFISRESLKSNIEIKKLFKKNTDQFILELPNGTVINEGGILTQEGYILQDTQISLGD</sequence>
<dbReference type="EMBL" id="AP019563">
    <property type="protein sequence ID" value="BBJ31236.1"/>
    <property type="molecule type" value="Genomic_DNA"/>
</dbReference>
<dbReference type="AlphaFoldDB" id="A0A510G6Y2"/>
<accession>A0A510G6Y2</accession>
<evidence type="ECO:0000313" key="1">
    <source>
        <dbReference type="EMBL" id="BBJ31236.1"/>
    </source>
</evidence>
<organism evidence="1 2">
    <name type="scientific">Rickettsia asiatica</name>
    <dbReference type="NCBI Taxonomy" id="238800"/>
    <lineage>
        <taxon>Bacteria</taxon>
        <taxon>Pseudomonadati</taxon>
        <taxon>Pseudomonadota</taxon>
        <taxon>Alphaproteobacteria</taxon>
        <taxon>Rickettsiales</taxon>
        <taxon>Rickettsiaceae</taxon>
        <taxon>Rickettsieae</taxon>
        <taxon>Rickettsia</taxon>
        <taxon>spotted fever group</taxon>
    </lineage>
</organism>
<dbReference type="Proteomes" id="UP000321183">
    <property type="component" value="Chromosome"/>
</dbReference>
<proteinExistence type="predicted"/>